<dbReference type="EMBL" id="UGRU01000001">
    <property type="protein sequence ID" value="SUA43412.1"/>
    <property type="molecule type" value="Genomic_DNA"/>
</dbReference>
<evidence type="ECO:0000259" key="1">
    <source>
        <dbReference type="Pfam" id="PF13556"/>
    </source>
</evidence>
<dbReference type="Proteomes" id="UP000255082">
    <property type="component" value="Unassembled WGS sequence"/>
</dbReference>
<dbReference type="Pfam" id="PF13556">
    <property type="entry name" value="HTH_30"/>
    <property type="match status" value="1"/>
</dbReference>
<feature type="domain" description="PucR C-terminal helix-turn-helix" evidence="1">
    <location>
        <begin position="342"/>
        <end position="399"/>
    </location>
</feature>
<protein>
    <submittedName>
        <fullName evidence="3">Carbohydrate diacid transcriptional activator CdaR</fullName>
    </submittedName>
</protein>
<dbReference type="InterPro" id="IPR025736">
    <property type="entry name" value="PucR_C-HTH_dom"/>
</dbReference>
<dbReference type="Pfam" id="PF14361">
    <property type="entry name" value="RsbRD_N"/>
    <property type="match status" value="1"/>
</dbReference>
<dbReference type="InterPro" id="IPR025751">
    <property type="entry name" value="RsbRD_N_dom"/>
</dbReference>
<sequence>MTIRSAPDIPLAHASSTRLITADDADRLADLLLSHLRTKVSPFTALPRPLLDGDVKAMIRVCLRWASERGSAAATADPAAFLQVAAARWARADLPIEKVLHAMHAGFAQALEVVLPRAGAPSCARVIAWTTAAVELSDLCTGAISRAYVRELKAASGDHHTAVHTLTSALLAGQASSKVARECGISIADEYYVLAVRVAPHPDENRPGLDRHVVAGRKLRRIQSALTRQFQDRALAILSVDGGTVLLPSGVCTEPELARAVEVVADYAAAPVTAVATRCATDAIPAAARRTHELLDTTESIGIGPGLHKFDDLALQYQLTRPGIGRRILENRIAPLDDHPELLRTLHVFFHTDMNRRRTARQLNIHPNTIDYRLRRIGQLTGFDPSRSQGLWYLRSALVARAAGTPLTAASELSAQAEQTRRSA</sequence>
<proteinExistence type="predicted"/>
<dbReference type="PANTHER" id="PTHR33744">
    <property type="entry name" value="CARBOHYDRATE DIACID REGULATOR"/>
    <property type="match status" value="1"/>
</dbReference>
<evidence type="ECO:0000259" key="2">
    <source>
        <dbReference type="Pfam" id="PF14361"/>
    </source>
</evidence>
<dbReference type="InterPro" id="IPR051448">
    <property type="entry name" value="CdaR-like_regulators"/>
</dbReference>
<organism evidence="3 4">
    <name type="scientific">Nocardia africana</name>
    <dbReference type="NCBI Taxonomy" id="134964"/>
    <lineage>
        <taxon>Bacteria</taxon>
        <taxon>Bacillati</taxon>
        <taxon>Actinomycetota</taxon>
        <taxon>Actinomycetes</taxon>
        <taxon>Mycobacteriales</taxon>
        <taxon>Nocardiaceae</taxon>
        <taxon>Nocardia</taxon>
    </lineage>
</organism>
<dbReference type="AlphaFoldDB" id="A0A378WR96"/>
<dbReference type="InterPro" id="IPR042070">
    <property type="entry name" value="PucR_C-HTH_sf"/>
</dbReference>
<evidence type="ECO:0000313" key="4">
    <source>
        <dbReference type="Proteomes" id="UP000255082"/>
    </source>
</evidence>
<reference evidence="3 4" key="1">
    <citation type="submission" date="2018-06" db="EMBL/GenBank/DDBJ databases">
        <authorList>
            <consortium name="Pathogen Informatics"/>
            <person name="Doyle S."/>
        </authorList>
    </citation>
    <scope>NUCLEOTIDE SEQUENCE [LARGE SCALE GENOMIC DNA]</scope>
    <source>
        <strain evidence="3 4">NCTC13184</strain>
    </source>
</reference>
<evidence type="ECO:0000313" key="3">
    <source>
        <dbReference type="EMBL" id="SUA43412.1"/>
    </source>
</evidence>
<name>A0A378WR96_9NOCA</name>
<gene>
    <name evidence="3" type="ORF">NCTC13184_02779</name>
</gene>
<dbReference type="Gene3D" id="1.10.10.2840">
    <property type="entry name" value="PucR C-terminal helix-turn-helix domain"/>
    <property type="match status" value="1"/>
</dbReference>
<feature type="domain" description="RsbT co-antagonist protein RsbRD N-terminal" evidence="2">
    <location>
        <begin position="26"/>
        <end position="162"/>
    </location>
</feature>
<dbReference type="RefSeq" id="WP_063917803.1">
    <property type="nucleotide sequence ID" value="NZ_JAJFOE010000001.1"/>
</dbReference>
<dbReference type="PANTHER" id="PTHR33744:SF7">
    <property type="entry name" value="PUCR FAMILY TRANSCRIPTIONAL REGULATOR"/>
    <property type="match status" value="1"/>
</dbReference>
<accession>A0A378WR96</accession>